<dbReference type="PANTHER" id="PTHR44051">
    <property type="entry name" value="GLUTATHIONE S-TRANSFERASE-RELATED"/>
    <property type="match status" value="1"/>
</dbReference>
<evidence type="ECO:0000313" key="9">
    <source>
        <dbReference type="EMBL" id="KAF2722928.1"/>
    </source>
</evidence>
<dbReference type="AlphaFoldDB" id="A0A9P4Q974"/>
<dbReference type="GO" id="GO:0004364">
    <property type="term" value="F:glutathione transferase activity"/>
    <property type="evidence" value="ECO:0007669"/>
    <property type="project" value="UniProtKB-EC"/>
</dbReference>
<dbReference type="CDD" id="cd03048">
    <property type="entry name" value="GST_N_Ure2p_like"/>
    <property type="match status" value="1"/>
</dbReference>
<dbReference type="PANTHER" id="PTHR44051:SF3">
    <property type="entry name" value="TRANSCRIPTIONAL REGULATOR URE2"/>
    <property type="match status" value="1"/>
</dbReference>
<dbReference type="GO" id="GO:0005634">
    <property type="term" value="C:nucleus"/>
    <property type="evidence" value="ECO:0007669"/>
    <property type="project" value="UniProtKB-ARBA"/>
</dbReference>
<dbReference type="InterPro" id="IPR036249">
    <property type="entry name" value="Thioredoxin-like_sf"/>
</dbReference>
<dbReference type="Gene3D" id="1.20.1050.130">
    <property type="match status" value="1"/>
</dbReference>
<reference evidence="9" key="1">
    <citation type="journal article" date="2020" name="Stud. Mycol.">
        <title>101 Dothideomycetes genomes: a test case for predicting lifestyles and emergence of pathogens.</title>
        <authorList>
            <person name="Haridas S."/>
            <person name="Albert R."/>
            <person name="Binder M."/>
            <person name="Bloem J."/>
            <person name="Labutti K."/>
            <person name="Salamov A."/>
            <person name="Andreopoulos B."/>
            <person name="Baker S."/>
            <person name="Barry K."/>
            <person name="Bills G."/>
            <person name="Bluhm B."/>
            <person name="Cannon C."/>
            <person name="Castanera R."/>
            <person name="Culley D."/>
            <person name="Daum C."/>
            <person name="Ezra D."/>
            <person name="Gonzalez J."/>
            <person name="Henrissat B."/>
            <person name="Kuo A."/>
            <person name="Liang C."/>
            <person name="Lipzen A."/>
            <person name="Lutzoni F."/>
            <person name="Magnuson J."/>
            <person name="Mondo S."/>
            <person name="Nolan M."/>
            <person name="Ohm R."/>
            <person name="Pangilinan J."/>
            <person name="Park H.-J."/>
            <person name="Ramirez L."/>
            <person name="Alfaro M."/>
            <person name="Sun H."/>
            <person name="Tritt A."/>
            <person name="Yoshinaga Y."/>
            <person name="Zwiers L.-H."/>
            <person name="Turgeon B."/>
            <person name="Goodwin S."/>
            <person name="Spatafora J."/>
            <person name="Crous P."/>
            <person name="Grigoriev I."/>
        </authorList>
    </citation>
    <scope>NUCLEOTIDE SEQUENCE</scope>
    <source>
        <strain evidence="9">CBS 116435</strain>
    </source>
</reference>
<dbReference type="InterPro" id="IPR004045">
    <property type="entry name" value="Glutathione_S-Trfase_N"/>
</dbReference>
<proteinExistence type="inferred from homology"/>
<evidence type="ECO:0000256" key="5">
    <source>
        <dbReference type="ARBA" id="ARBA00060024"/>
    </source>
</evidence>
<evidence type="ECO:0000256" key="2">
    <source>
        <dbReference type="ARBA" id="ARBA00012452"/>
    </source>
</evidence>
<evidence type="ECO:0000259" key="8">
    <source>
        <dbReference type="PROSITE" id="PS50405"/>
    </source>
</evidence>
<dbReference type="PROSITE" id="PS50404">
    <property type="entry name" value="GST_NTER"/>
    <property type="match status" value="1"/>
</dbReference>
<dbReference type="Pfam" id="PF00043">
    <property type="entry name" value="GST_C"/>
    <property type="match status" value="1"/>
</dbReference>
<gene>
    <name evidence="9" type="ORF">K431DRAFT_283435</name>
</gene>
<protein>
    <recommendedName>
        <fullName evidence="2">glutathione transferase</fullName>
        <ecNumber evidence="2">2.5.1.18</ecNumber>
    </recommendedName>
</protein>
<evidence type="ECO:0000256" key="1">
    <source>
        <dbReference type="ARBA" id="ARBA00007409"/>
    </source>
</evidence>
<evidence type="ECO:0000256" key="4">
    <source>
        <dbReference type="ARBA" id="ARBA00047960"/>
    </source>
</evidence>
<dbReference type="Pfam" id="PF02798">
    <property type="entry name" value="GST_N"/>
    <property type="match status" value="1"/>
</dbReference>
<dbReference type="GO" id="GO:0005737">
    <property type="term" value="C:cytoplasm"/>
    <property type="evidence" value="ECO:0007669"/>
    <property type="project" value="UniProtKB-ARBA"/>
</dbReference>
<dbReference type="InterPro" id="IPR036282">
    <property type="entry name" value="Glutathione-S-Trfase_C_sf"/>
</dbReference>
<dbReference type="FunFam" id="1.20.1050.130:FF:000016">
    <property type="entry name" value="Glutathione S-transferase 1"/>
    <property type="match status" value="1"/>
</dbReference>
<organism evidence="9 10">
    <name type="scientific">Polychaeton citri CBS 116435</name>
    <dbReference type="NCBI Taxonomy" id="1314669"/>
    <lineage>
        <taxon>Eukaryota</taxon>
        <taxon>Fungi</taxon>
        <taxon>Dikarya</taxon>
        <taxon>Ascomycota</taxon>
        <taxon>Pezizomycotina</taxon>
        <taxon>Dothideomycetes</taxon>
        <taxon>Dothideomycetidae</taxon>
        <taxon>Capnodiales</taxon>
        <taxon>Capnodiaceae</taxon>
        <taxon>Polychaeton</taxon>
    </lineage>
</organism>
<comment type="similarity">
    <text evidence="1 6">Belongs to the GST superfamily.</text>
</comment>
<comment type="caution">
    <text evidence="9">The sequence shown here is derived from an EMBL/GenBank/DDBJ whole genome shotgun (WGS) entry which is preliminary data.</text>
</comment>
<comment type="function">
    <text evidence="5">Involved in the oxidative stress response and detoxification.</text>
</comment>
<keyword evidence="3" id="KW-0808">Transferase</keyword>
<dbReference type="OrthoDB" id="422574at2759"/>
<dbReference type="PROSITE" id="PS50405">
    <property type="entry name" value="GST_CTER"/>
    <property type="match status" value="1"/>
</dbReference>
<dbReference type="InterPro" id="IPR010987">
    <property type="entry name" value="Glutathione-S-Trfase_C-like"/>
</dbReference>
<dbReference type="SFLD" id="SFLDS00019">
    <property type="entry name" value="Glutathione_Transferase_(cytos"/>
    <property type="match status" value="1"/>
</dbReference>
<evidence type="ECO:0000256" key="3">
    <source>
        <dbReference type="ARBA" id="ARBA00022679"/>
    </source>
</evidence>
<dbReference type="SUPFAM" id="SSF47616">
    <property type="entry name" value="GST C-terminal domain-like"/>
    <property type="match status" value="1"/>
</dbReference>
<sequence length="228" mass="26279">MSSLKPLVLYAHVQGPNPPKVAAVLSELNLPYEMKVVDYANLKSEPYLSVNPNGRVPALEDPNTGITTWESGANIQYLIDTYDKEGKLHYDTAKEKYEQLSWAYFQVSGQGPYFGQAAWFKMYHPEPVPSAVDRYRGEIRRVLGVLESHFNKTGREYLIGGKITYVDFMFTTWNKLTPWVMDEEFNFEKEFPKTFAWQAKVEGRESYQKVWAALAAAKEEGREHIKMF</sequence>
<dbReference type="SFLD" id="SFLDG00358">
    <property type="entry name" value="Main_(cytGST)"/>
    <property type="match status" value="1"/>
</dbReference>
<comment type="catalytic activity">
    <reaction evidence="4">
        <text>RX + glutathione = an S-substituted glutathione + a halide anion + H(+)</text>
        <dbReference type="Rhea" id="RHEA:16437"/>
        <dbReference type="ChEBI" id="CHEBI:15378"/>
        <dbReference type="ChEBI" id="CHEBI:16042"/>
        <dbReference type="ChEBI" id="CHEBI:17792"/>
        <dbReference type="ChEBI" id="CHEBI:57925"/>
        <dbReference type="ChEBI" id="CHEBI:90779"/>
        <dbReference type="EC" id="2.5.1.18"/>
    </reaction>
</comment>
<feature type="domain" description="GST C-terminal" evidence="8">
    <location>
        <begin position="92"/>
        <end position="228"/>
    </location>
</feature>
<accession>A0A9P4Q974</accession>
<dbReference type="EMBL" id="MU003779">
    <property type="protein sequence ID" value="KAF2722928.1"/>
    <property type="molecule type" value="Genomic_DNA"/>
</dbReference>
<name>A0A9P4Q974_9PEZI</name>
<keyword evidence="10" id="KW-1185">Reference proteome</keyword>
<evidence type="ECO:0000256" key="6">
    <source>
        <dbReference type="RuleBase" id="RU003494"/>
    </source>
</evidence>
<dbReference type="InterPro" id="IPR004046">
    <property type="entry name" value="GST_C"/>
</dbReference>
<dbReference type="SUPFAM" id="SSF52833">
    <property type="entry name" value="Thioredoxin-like"/>
    <property type="match status" value="1"/>
</dbReference>
<dbReference type="EC" id="2.5.1.18" evidence="2"/>
<dbReference type="Proteomes" id="UP000799441">
    <property type="component" value="Unassembled WGS sequence"/>
</dbReference>
<dbReference type="InterPro" id="IPR040079">
    <property type="entry name" value="Glutathione_S-Trfase"/>
</dbReference>
<evidence type="ECO:0000259" key="7">
    <source>
        <dbReference type="PROSITE" id="PS50404"/>
    </source>
</evidence>
<feature type="domain" description="GST N-terminal" evidence="7">
    <location>
        <begin position="5"/>
        <end position="86"/>
    </location>
</feature>
<evidence type="ECO:0000313" key="10">
    <source>
        <dbReference type="Proteomes" id="UP000799441"/>
    </source>
</evidence>